<feature type="region of interest" description="Disordered" evidence="1">
    <location>
        <begin position="1"/>
        <end position="33"/>
    </location>
</feature>
<feature type="compositionally biased region" description="Basic and acidic residues" evidence="1">
    <location>
        <begin position="17"/>
        <end position="29"/>
    </location>
</feature>
<name>A0A8S2A0V4_ARAAE</name>
<keyword evidence="3" id="KW-1185">Reference proteome</keyword>
<dbReference type="AlphaFoldDB" id="A0A8S2A0V4"/>
<accession>A0A8S2A0V4</accession>
<feature type="region of interest" description="Disordered" evidence="1">
    <location>
        <begin position="53"/>
        <end position="83"/>
    </location>
</feature>
<evidence type="ECO:0000313" key="3">
    <source>
        <dbReference type="Proteomes" id="UP000682877"/>
    </source>
</evidence>
<evidence type="ECO:0000256" key="1">
    <source>
        <dbReference type="SAM" id="MobiDB-lite"/>
    </source>
</evidence>
<feature type="compositionally biased region" description="Basic and acidic residues" evidence="1">
    <location>
        <begin position="73"/>
        <end position="82"/>
    </location>
</feature>
<organism evidence="2 3">
    <name type="scientific">Arabidopsis arenosa</name>
    <name type="common">Sand rock-cress</name>
    <name type="synonym">Cardaminopsis arenosa</name>
    <dbReference type="NCBI Taxonomy" id="38785"/>
    <lineage>
        <taxon>Eukaryota</taxon>
        <taxon>Viridiplantae</taxon>
        <taxon>Streptophyta</taxon>
        <taxon>Embryophyta</taxon>
        <taxon>Tracheophyta</taxon>
        <taxon>Spermatophyta</taxon>
        <taxon>Magnoliopsida</taxon>
        <taxon>eudicotyledons</taxon>
        <taxon>Gunneridae</taxon>
        <taxon>Pentapetalae</taxon>
        <taxon>rosids</taxon>
        <taxon>malvids</taxon>
        <taxon>Brassicales</taxon>
        <taxon>Brassicaceae</taxon>
        <taxon>Camelineae</taxon>
        <taxon>Arabidopsis</taxon>
    </lineage>
</organism>
<proteinExistence type="predicted"/>
<dbReference type="EMBL" id="LR999453">
    <property type="protein sequence ID" value="CAE5977069.1"/>
    <property type="molecule type" value="Genomic_DNA"/>
</dbReference>
<gene>
    <name evidence="2" type="ORF">AARE701A_LOCUS8364</name>
</gene>
<feature type="compositionally biased region" description="Acidic residues" evidence="1">
    <location>
        <begin position="53"/>
        <end position="72"/>
    </location>
</feature>
<dbReference type="Proteomes" id="UP000682877">
    <property type="component" value="Chromosome 3"/>
</dbReference>
<reference evidence="2" key="1">
    <citation type="submission" date="2021-01" db="EMBL/GenBank/DDBJ databases">
        <authorList>
            <person name="Bezrukov I."/>
        </authorList>
    </citation>
    <scope>NUCLEOTIDE SEQUENCE</scope>
</reference>
<protein>
    <submittedName>
        <fullName evidence="2">Uncharacterized protein</fullName>
    </submittedName>
</protein>
<evidence type="ECO:0000313" key="2">
    <source>
        <dbReference type="EMBL" id="CAE5977069.1"/>
    </source>
</evidence>
<sequence>MTREKRVANRKPKRKKPEASTKESGVDPIRDEDEIVSGDDCEVVGDEDCDGIEYADEEENNEEVREDEEEVREEEHQNRVGVDEELCEERDFEAHFGAAARDEETLKTTL</sequence>